<dbReference type="AlphaFoldDB" id="A0A0K0XS17"/>
<evidence type="ECO:0000313" key="1">
    <source>
        <dbReference type="EMBL" id="AKS40412.1"/>
    </source>
</evidence>
<protein>
    <submittedName>
        <fullName evidence="1">Uncharacterized protein</fullName>
    </submittedName>
</protein>
<proteinExistence type="predicted"/>
<accession>A0A0K0XS17</accession>
<dbReference type="Pfam" id="PF11736">
    <property type="entry name" value="DUF3299"/>
    <property type="match status" value="1"/>
</dbReference>
<reference evidence="1 2" key="1">
    <citation type="submission" date="2015-07" db="EMBL/GenBank/DDBJ databases">
        <authorList>
            <person name="Noorani M."/>
        </authorList>
    </citation>
    <scope>NUCLEOTIDE SEQUENCE [LARGE SCALE GENOMIC DNA]</scope>
    <source>
        <strain evidence="1 2">KCTC 42284</strain>
    </source>
</reference>
<dbReference type="KEGG" id="wma:WM2015_21"/>
<keyword evidence="2" id="KW-1185">Reference proteome</keyword>
<dbReference type="Gene3D" id="2.40.50.870">
    <property type="entry name" value="Protein of unknown function (DUF3299)"/>
    <property type="match status" value="1"/>
</dbReference>
<dbReference type="STRING" id="1579979.WM2015_21"/>
<dbReference type="RefSeq" id="WP_245609785.1">
    <property type="nucleotide sequence ID" value="NZ_CP012154.1"/>
</dbReference>
<gene>
    <name evidence="1" type="ORF">WM2015_21</name>
</gene>
<evidence type="ECO:0000313" key="2">
    <source>
        <dbReference type="Proteomes" id="UP000066624"/>
    </source>
</evidence>
<dbReference type="InterPro" id="IPR021727">
    <property type="entry name" value="DUF3299"/>
</dbReference>
<dbReference type="PATRIC" id="fig|1579979.3.peg.21"/>
<dbReference type="Proteomes" id="UP000066624">
    <property type="component" value="Chromosome"/>
</dbReference>
<dbReference type="EMBL" id="CP012154">
    <property type="protein sequence ID" value="AKS40412.1"/>
    <property type="molecule type" value="Genomic_DNA"/>
</dbReference>
<organism evidence="1 2">
    <name type="scientific">Wenzhouxiangella marina</name>
    <dbReference type="NCBI Taxonomy" id="1579979"/>
    <lineage>
        <taxon>Bacteria</taxon>
        <taxon>Pseudomonadati</taxon>
        <taxon>Pseudomonadota</taxon>
        <taxon>Gammaproteobacteria</taxon>
        <taxon>Chromatiales</taxon>
        <taxon>Wenzhouxiangellaceae</taxon>
        <taxon>Wenzhouxiangella</taxon>
    </lineage>
</organism>
<name>A0A0K0XS17_9GAMM</name>
<sequence length="162" mass="17957">MTSMISRALIGALLASLALPLAAEPRELEWMELMPQEEADAWLQDSANVDHSGFGAPEPFQSFRTVPELDGLEVRIPGFVVPIETDGEGNLKEFFLVPYFGACIHVPPPPANQIIYGRLEEAIPMVNIWDAFWMEGTLNIEDVSNDTAASAYTMDVSRLELY</sequence>